<dbReference type="Proteomes" id="UP000054266">
    <property type="component" value="Unassembled WGS sequence"/>
</dbReference>
<organism evidence="2 3">
    <name type="scientific">Phialophora macrospora</name>
    <dbReference type="NCBI Taxonomy" id="1851006"/>
    <lineage>
        <taxon>Eukaryota</taxon>
        <taxon>Fungi</taxon>
        <taxon>Dikarya</taxon>
        <taxon>Ascomycota</taxon>
        <taxon>Pezizomycotina</taxon>
        <taxon>Eurotiomycetes</taxon>
        <taxon>Chaetothyriomycetidae</taxon>
        <taxon>Chaetothyriales</taxon>
        <taxon>Herpotrichiellaceae</taxon>
        <taxon>Phialophora</taxon>
    </lineage>
</organism>
<keyword evidence="3" id="KW-1185">Reference proteome</keyword>
<accession>A0A0D2FTK4</accession>
<evidence type="ECO:0000313" key="2">
    <source>
        <dbReference type="EMBL" id="KIW71763.1"/>
    </source>
</evidence>
<protein>
    <submittedName>
        <fullName evidence="2">Uncharacterized protein</fullName>
    </submittedName>
</protein>
<dbReference type="HOGENOM" id="CLU_1408579_0_0_1"/>
<evidence type="ECO:0000256" key="1">
    <source>
        <dbReference type="SAM" id="Coils"/>
    </source>
</evidence>
<gene>
    <name evidence="2" type="ORF">PV04_03897</name>
</gene>
<proteinExistence type="predicted"/>
<dbReference type="EMBL" id="KN846957">
    <property type="protein sequence ID" value="KIW71763.1"/>
    <property type="molecule type" value="Genomic_DNA"/>
</dbReference>
<feature type="coiled-coil region" evidence="1">
    <location>
        <begin position="126"/>
        <end position="163"/>
    </location>
</feature>
<keyword evidence="1" id="KW-0175">Coiled coil</keyword>
<evidence type="ECO:0000313" key="3">
    <source>
        <dbReference type="Proteomes" id="UP000054266"/>
    </source>
</evidence>
<reference evidence="2 3" key="1">
    <citation type="submission" date="2015-01" db="EMBL/GenBank/DDBJ databases">
        <title>The Genome Sequence of Capronia semiimmersa CBS27337.</title>
        <authorList>
            <consortium name="The Broad Institute Genomics Platform"/>
            <person name="Cuomo C."/>
            <person name="de Hoog S."/>
            <person name="Gorbushina A."/>
            <person name="Stielow B."/>
            <person name="Teixiera M."/>
            <person name="Abouelleil A."/>
            <person name="Chapman S.B."/>
            <person name="Priest M."/>
            <person name="Young S.K."/>
            <person name="Wortman J."/>
            <person name="Nusbaum C."/>
            <person name="Birren B."/>
        </authorList>
    </citation>
    <scope>NUCLEOTIDE SEQUENCE [LARGE SCALE GENOMIC DNA]</scope>
    <source>
        <strain evidence="2 3">CBS 27337</strain>
    </source>
</reference>
<sequence>MALDVPDTGQRNAGYQTETDNIVKKLTDASSTITDILNYDDARLANHGRFRLNFFPNSLRALAEDVNTLWNVTANELQKVNTDLQNARKHYVDEHQARGTAAAELEQYKSNLKSLGETYAAEVRSHHENQNELQEVKEELYKLKQMQLELEQCKADLAALKEKQPALHQYRESLALWHGQNASFLTKNNPAYA</sequence>
<dbReference type="AlphaFoldDB" id="A0A0D2FTK4"/>
<name>A0A0D2FTK4_9EURO</name>